<evidence type="ECO:0000256" key="2">
    <source>
        <dbReference type="ARBA" id="ARBA00022603"/>
    </source>
</evidence>
<dbReference type="EMBL" id="CP078077">
    <property type="protein sequence ID" value="UPL15498.1"/>
    <property type="molecule type" value="Genomic_DNA"/>
</dbReference>
<dbReference type="InterPro" id="IPR051052">
    <property type="entry name" value="Diverse_substrate_MTase"/>
</dbReference>
<dbReference type="Proteomes" id="UP000831963">
    <property type="component" value="Chromosome"/>
</dbReference>
<dbReference type="GO" id="GO:0008168">
    <property type="term" value="F:methyltransferase activity"/>
    <property type="evidence" value="ECO:0007669"/>
    <property type="project" value="UniProtKB-KW"/>
</dbReference>
<evidence type="ECO:0000313" key="6">
    <source>
        <dbReference type="Proteomes" id="UP000831963"/>
    </source>
</evidence>
<dbReference type="Gene3D" id="3.40.50.150">
    <property type="entry name" value="Vaccinia Virus protein VP39"/>
    <property type="match status" value="1"/>
</dbReference>
<reference evidence="5 6" key="1">
    <citation type="submission" date="2021-06" db="EMBL/GenBank/DDBJ databases">
        <title>Genome-based taxonomic framework of Microbacterium strains isolated from marine environment, the description of four new species and reclassification of four preexisting species.</title>
        <authorList>
            <person name="Lee S.D."/>
            <person name="Kim S.-M."/>
            <person name="Byeon Y.-S."/>
            <person name="Yang H.L."/>
            <person name="Kim I.S."/>
        </authorList>
    </citation>
    <scope>NUCLEOTIDE SEQUENCE [LARGE SCALE GENOMIC DNA]</scope>
    <source>
        <strain evidence="5 6">SSW1-36</strain>
    </source>
</reference>
<keyword evidence="2 5" id="KW-0489">Methyltransferase</keyword>
<keyword evidence="3" id="KW-0808">Transferase</keyword>
<evidence type="ECO:0000313" key="5">
    <source>
        <dbReference type="EMBL" id="UPL15498.1"/>
    </source>
</evidence>
<dbReference type="PANTHER" id="PTHR44942:SF4">
    <property type="entry name" value="METHYLTRANSFERASE TYPE 11 DOMAIN-CONTAINING PROTEIN"/>
    <property type="match status" value="1"/>
</dbReference>
<keyword evidence="6" id="KW-1185">Reference proteome</keyword>
<dbReference type="SUPFAM" id="SSF53335">
    <property type="entry name" value="S-adenosyl-L-methionine-dependent methyltransferases"/>
    <property type="match status" value="1"/>
</dbReference>
<evidence type="ECO:0000256" key="1">
    <source>
        <dbReference type="ARBA" id="ARBA00008361"/>
    </source>
</evidence>
<name>A0ABY4IS39_9MICO</name>
<organism evidence="5 6">
    <name type="scientific">Microbacterium galbinum</name>
    <dbReference type="NCBI Taxonomy" id="2851646"/>
    <lineage>
        <taxon>Bacteria</taxon>
        <taxon>Bacillati</taxon>
        <taxon>Actinomycetota</taxon>
        <taxon>Actinomycetes</taxon>
        <taxon>Micrococcales</taxon>
        <taxon>Microbacteriaceae</taxon>
        <taxon>Microbacterium</taxon>
    </lineage>
</organism>
<dbReference type="InterPro" id="IPR029063">
    <property type="entry name" value="SAM-dependent_MTases_sf"/>
</dbReference>
<dbReference type="RefSeq" id="WP_247632305.1">
    <property type="nucleotide sequence ID" value="NZ_CP078077.1"/>
</dbReference>
<dbReference type="Pfam" id="PF08241">
    <property type="entry name" value="Methyltransf_11"/>
    <property type="match status" value="1"/>
</dbReference>
<protein>
    <submittedName>
        <fullName evidence="5">Class I SAM-dependent methyltransferase</fullName>
    </submittedName>
</protein>
<comment type="similarity">
    <text evidence="1">Belongs to the methyltransferase superfamily.</text>
</comment>
<dbReference type="CDD" id="cd02440">
    <property type="entry name" value="AdoMet_MTases"/>
    <property type="match status" value="1"/>
</dbReference>
<dbReference type="GO" id="GO:0032259">
    <property type="term" value="P:methylation"/>
    <property type="evidence" value="ECO:0007669"/>
    <property type="project" value="UniProtKB-KW"/>
</dbReference>
<dbReference type="PANTHER" id="PTHR44942">
    <property type="entry name" value="METHYLTRANSF_11 DOMAIN-CONTAINING PROTEIN"/>
    <property type="match status" value="1"/>
</dbReference>
<evidence type="ECO:0000256" key="3">
    <source>
        <dbReference type="ARBA" id="ARBA00022679"/>
    </source>
</evidence>
<proteinExistence type="inferred from homology"/>
<sequence>MIDRVLADSFQTIGADYDRYRPGFPDAAADLILPERVGAVLDLGAGTGKFTELLVGRATSVQAVEPSEPMLDVLRAKLVDVAAHLGTAESIPLSDASVDAVTVAQAFHWFEREAACAEIARILTPGGVLGLVWNHSDPACTWDRAAHRIAHPAVGADDQTTGSAVEDLPGFEFDSRAVIAWSENISRDDYLRRWGTISSVLVADRRSKTEMLAAIETVLDDAPETSGRAELVLPQLTEVYRYRRTA</sequence>
<dbReference type="InterPro" id="IPR013216">
    <property type="entry name" value="Methyltransf_11"/>
</dbReference>
<accession>A0ABY4IS39</accession>
<evidence type="ECO:0000259" key="4">
    <source>
        <dbReference type="Pfam" id="PF08241"/>
    </source>
</evidence>
<feature type="domain" description="Methyltransferase type 11" evidence="4">
    <location>
        <begin position="41"/>
        <end position="129"/>
    </location>
</feature>
<gene>
    <name evidence="5" type="ORF">KV396_13860</name>
</gene>